<feature type="compositionally biased region" description="Polar residues" evidence="1">
    <location>
        <begin position="1092"/>
        <end position="1129"/>
    </location>
</feature>
<sequence length="1783" mass="199388">MYSYCREIHPPSGIQYTCSCSFRGPDLQELLVIRGNLLQLYSVIQIIPSEIEDDILAGYSDSEGLLESDSKIENNYDVLYAKGWDADEQFPFPEFETPESELPKSKLKYRLNLISHWKLMGKPRGIARISKASSLISGADKILISFAVAKVSVIEFNPSNQSISTSSIHYYEHEKFQTKQTTDQLFNKVEVDPNQSCAVMRVYSNFLAIIPFIDNNQRNNAFDTSSINNYNTSSLKRKLKKGSFVIDLTSDLLQIKNVRDFVFLNDFNEPTLAILYEPAQTWSGSLYKNPDSCCLAVVSVNIDANDLSLIYKIENLPFDSFKLLPLSKPFSGIILFASTSFLHIAQGLVVYLVATASIDKLSAGTHVNRLLDSIEQPHIGLNWRLDGAQTVLLGYKKILLWNDVGELGMIELSGDIRGISGSKILILSKNDPNNAANSWTTHVDPLLVVIPSSISVLDYKIFNELNVQVSQFNKIDSKALSKLKKSGYAQITFFVGTFGGYSMLITVNLEIDEVNIDFINPTTSLGNDLSDIDDFLYQDSNSLVGSNFSLIAESRHSESKKKKSKTSEKFLDIDIQDKLICAAPLTQFDVGDSSLFRSGLSGDHNLEIVGGVGIGPQGGVVLMHRSIRPSILASFDIALTQSKLLKDYTVKSLLPKNVWSIATSDKQSSSIAADFLYSSNSAGDFYNNFSMQDSSANITVISSESTTTVFKTSSSLEEVKNSGFTTSQPTLLISELTSETLGISLALQVCNDKINIVNSSFKLLSSVSFDLNLFAIQADAMGSFIVVKMSNNSFRIFQYSFSSNAIEVINFDETAQSTLDVSLFKDTYVHFASRLLNIENSEKSKEETVLTEENVSRIFSASKEVDSANSLFTEKRPEYWLVHLDANYCLKFFLLPSMTCIWSTERIDNIPEILSDSHSQLDGISLKTNQQADDNFISSQYPDSSNLYSQNGQQSLFYGSFDRKINQIRLANLGYSEFDSYLVLLMSNSQVILYKPFSHSSNRLQDKSVDKKRLDWKMSKVQSSFFTHHPNYVNTSKKMQGWGGESEDGTTDKLQTKDDGTGNSTKPSQPSENVDNESALYLNSEQEKLKDATTTSTVSKDPIENTDSNFTLENTKSPNFLPSKTESPNTDENKKTFHFKYFEFNRLVTFNNFGGYRGIFVMGAIPVCVIVGKLNYLRIHPFRLVPSKNSMMLNSESKDGIIESCTKSALLSSVVGWSPIAKDKHDLSTGKNKSGFDCGSFFAITWSGTLVIGSIPMSMVDYDNPWPTIFMPLGNNSGIGSMASLAFHRPTKSYVAISTKNDYFYLKENDIDFHNRLVEKKRIEDEEKGFSSKSFSYPSDENRIDVLTTTLPPLSRVSKVELMSSTTFETIDEFEFKRNEIVTCMKIVLLESKQTDSGTKSFLVVGTSFMLGEDYLTRGYVYVFDIINVVPDPNNPEKNKKLKLLCHEEMRGGVTTIESIENRFLIVGVGNKLFIRSFLDNENLVSVAFLDCQIYVKSISSIKNYFVVLDYFQSLWFVGYQSEPSKVVVLGRDSNYIQGTHSNFIIFDNMLGILVADQYGNIMTYVYDPGNSKTLSGQRLIKNGAFHLGSAVTCIKRLLSKYDERAFVGSAKTKPAIGSEEQSNEKPSPNLSENSYCPPARMEFSLLSCEDGSLHVVVPISEKEHKRLSQINSYILLNCKFLANLNPKEYRSIPSNNFLNSTGNYGNFSNEIIDSNRNNEKTQISRKGKTVSSKKNILDGNLIHDCMFHGSIEKQREYCSRVGTSYSLVLDNIAILESAIDLF</sequence>
<dbReference type="GO" id="GO:0003676">
    <property type="term" value="F:nucleic acid binding"/>
    <property type="evidence" value="ECO:0007669"/>
    <property type="project" value="InterPro"/>
</dbReference>
<dbReference type="Gene3D" id="2.130.10.10">
    <property type="entry name" value="YVTN repeat-like/Quinoprotein amine dehydrogenase"/>
    <property type="match status" value="3"/>
</dbReference>
<feature type="compositionally biased region" description="Polar residues" evidence="1">
    <location>
        <begin position="1625"/>
        <end position="1634"/>
    </location>
</feature>
<evidence type="ECO:0000313" key="4">
    <source>
        <dbReference type="EMBL" id="PVV03598.1"/>
    </source>
</evidence>
<dbReference type="Proteomes" id="UP000245609">
    <property type="component" value="Unassembled WGS sequence"/>
</dbReference>
<evidence type="ECO:0000259" key="3">
    <source>
        <dbReference type="Pfam" id="PF23726"/>
    </source>
</evidence>
<gene>
    <name evidence="4" type="ORF">BB560_001911</name>
</gene>
<dbReference type="InterPro" id="IPR004871">
    <property type="entry name" value="RSE1/DDB1/CPSF1_C"/>
</dbReference>
<protein>
    <submittedName>
        <fullName evidence="4">Uncharacterized protein</fullName>
    </submittedName>
</protein>
<name>A0A2T9ZG80_9FUNG</name>
<dbReference type="Pfam" id="PF03178">
    <property type="entry name" value="CPSF_A"/>
    <property type="match status" value="1"/>
</dbReference>
<comment type="caution">
    <text evidence="4">The sequence shown here is derived from an EMBL/GenBank/DDBJ whole genome shotgun (WGS) entry which is preliminary data.</text>
</comment>
<dbReference type="EMBL" id="MBFS01000213">
    <property type="protein sequence ID" value="PVV03598.1"/>
    <property type="molecule type" value="Genomic_DNA"/>
</dbReference>
<feature type="region of interest" description="Disordered" evidence="1">
    <location>
        <begin position="1036"/>
        <end position="1076"/>
    </location>
</feature>
<dbReference type="InterPro" id="IPR015943">
    <property type="entry name" value="WD40/YVTN_repeat-like_dom_sf"/>
</dbReference>
<evidence type="ECO:0000259" key="2">
    <source>
        <dbReference type="Pfam" id="PF03178"/>
    </source>
</evidence>
<feature type="compositionally biased region" description="Basic and acidic residues" evidence="1">
    <location>
        <begin position="1050"/>
        <end position="1060"/>
    </location>
</feature>
<dbReference type="STRING" id="133381.A0A2T9ZG80"/>
<dbReference type="OrthoDB" id="6109at2759"/>
<feature type="region of interest" description="Disordered" evidence="1">
    <location>
        <begin position="1613"/>
        <end position="1634"/>
    </location>
</feature>
<feature type="compositionally biased region" description="Polar residues" evidence="1">
    <location>
        <begin position="1061"/>
        <end position="1073"/>
    </location>
</feature>
<dbReference type="GO" id="GO:0005634">
    <property type="term" value="C:nucleus"/>
    <property type="evidence" value="ECO:0007669"/>
    <property type="project" value="InterPro"/>
</dbReference>
<reference evidence="4 5" key="1">
    <citation type="journal article" date="2018" name="MBio">
        <title>Comparative Genomics Reveals the Core Gene Toolbox for the Fungus-Insect Symbiosis.</title>
        <authorList>
            <person name="Wang Y."/>
            <person name="Stata M."/>
            <person name="Wang W."/>
            <person name="Stajich J.E."/>
            <person name="White M.M."/>
            <person name="Moncalvo J.M."/>
        </authorList>
    </citation>
    <scope>NUCLEOTIDE SEQUENCE [LARGE SCALE GENOMIC DNA]</scope>
    <source>
        <strain evidence="4 5">SC-DP-2</strain>
    </source>
</reference>
<evidence type="ECO:0000256" key="1">
    <source>
        <dbReference type="SAM" id="MobiDB-lite"/>
    </source>
</evidence>
<evidence type="ECO:0000313" key="5">
    <source>
        <dbReference type="Proteomes" id="UP000245609"/>
    </source>
</evidence>
<dbReference type="PANTHER" id="PTHR10644">
    <property type="entry name" value="DNA REPAIR/RNA PROCESSING CPSF FAMILY"/>
    <property type="match status" value="1"/>
</dbReference>
<accession>A0A2T9ZG80</accession>
<dbReference type="Pfam" id="PF23726">
    <property type="entry name" value="Beta-prop_RSE1_2nd"/>
    <property type="match status" value="1"/>
</dbReference>
<feature type="region of interest" description="Disordered" evidence="1">
    <location>
        <begin position="1088"/>
        <end position="1129"/>
    </location>
</feature>
<dbReference type="InterPro" id="IPR050358">
    <property type="entry name" value="RSE1/DDB1/CFT1"/>
</dbReference>
<proteinExistence type="predicted"/>
<feature type="domain" description="RSE1/DDB1/CPSF1 C-terminal" evidence="2">
    <location>
        <begin position="1358"/>
        <end position="1696"/>
    </location>
</feature>
<organism evidence="4 5">
    <name type="scientific">Smittium megazygosporum</name>
    <dbReference type="NCBI Taxonomy" id="133381"/>
    <lineage>
        <taxon>Eukaryota</taxon>
        <taxon>Fungi</taxon>
        <taxon>Fungi incertae sedis</taxon>
        <taxon>Zoopagomycota</taxon>
        <taxon>Kickxellomycotina</taxon>
        <taxon>Harpellomycetes</taxon>
        <taxon>Harpellales</taxon>
        <taxon>Legeriomycetaceae</taxon>
        <taxon>Smittium</taxon>
    </lineage>
</organism>
<dbReference type="InterPro" id="IPR058543">
    <property type="entry name" value="Beta-prop_RSE1/DDB1/CPSF1_2nd"/>
</dbReference>
<feature type="domain" description="RSE1/DDB1/CPSF1 second beta-propeller" evidence="3">
    <location>
        <begin position="682"/>
        <end position="1206"/>
    </location>
</feature>
<keyword evidence="5" id="KW-1185">Reference proteome</keyword>